<dbReference type="SMART" id="SM00320">
    <property type="entry name" value="WD40"/>
    <property type="match status" value="4"/>
</dbReference>
<dbReference type="InterPro" id="IPR036322">
    <property type="entry name" value="WD40_repeat_dom_sf"/>
</dbReference>
<dbReference type="GO" id="GO:0045944">
    <property type="term" value="P:positive regulation of transcription by RNA polymerase II"/>
    <property type="evidence" value="ECO:0007669"/>
    <property type="project" value="TreeGrafter"/>
</dbReference>
<dbReference type="SUPFAM" id="SSF50978">
    <property type="entry name" value="WD40 repeat-like"/>
    <property type="match status" value="1"/>
</dbReference>
<dbReference type="InterPro" id="IPR045151">
    <property type="entry name" value="DCAF8"/>
</dbReference>
<evidence type="ECO:0000256" key="4">
    <source>
        <dbReference type="SAM" id="MobiDB-lite"/>
    </source>
</evidence>
<evidence type="ECO:0000313" key="5">
    <source>
        <dbReference type="EMBL" id="CAD7273900.1"/>
    </source>
</evidence>
<keyword evidence="1 3" id="KW-0853">WD repeat</keyword>
<accession>A0A7R9BES7</accession>
<dbReference type="PROSITE" id="PS50294">
    <property type="entry name" value="WD_REPEATS_REGION"/>
    <property type="match status" value="1"/>
</dbReference>
<dbReference type="GO" id="GO:0005737">
    <property type="term" value="C:cytoplasm"/>
    <property type="evidence" value="ECO:0007669"/>
    <property type="project" value="TreeGrafter"/>
</dbReference>
<proteinExistence type="predicted"/>
<dbReference type="AlphaFoldDB" id="A0A7R9BES7"/>
<evidence type="ECO:0000256" key="3">
    <source>
        <dbReference type="PROSITE-ProRule" id="PRU00221"/>
    </source>
</evidence>
<dbReference type="EMBL" id="CAJPEX010000185">
    <property type="protein sequence ID" value="CAG0914052.1"/>
    <property type="molecule type" value="Genomic_DNA"/>
</dbReference>
<dbReference type="InterPro" id="IPR001680">
    <property type="entry name" value="WD40_rpt"/>
</dbReference>
<sequence>MEHLEKQVSHVIMELRTNYEDLCFVGNLVREDMLEAAIEFLTKASDELVRVKTGLTEDRVCGERSFSPFPLEDSMMASSIFERNATVLQSGQLPTEIFGDSRNERGVVECLEVPTPETNDESSGDSEDLCDGLAFDDEPMEESSFEEISERARMDETMLLDHIPTSSRRSEDLTKTPSRFAKSLTSSSVSLTPSTTTRKCEGKTKSGVFCQRSAKKGRSFCFQHDDGIKQTIKMRCDHNLAYSPITVSLMARVGKQCGFFTDLNAVATGQCSHQRLAQDCRDDRHLVQRLSLLKSVRRHSGCVNTISWSDDGEYLLSGSDDRNVVVLKAYDYQVREVIAVPCSSNIFCARFMPDTGNMKIVSCAGSGVICLSDIGVICRPELSHFLCHSETAYEVLPLDSNCFFSCSEDKTVRFFDVRVNNSCHDRGDAECNKSVLLRCSRPASTIALEPTTRDYLAVGTGDSAVRIYDRRRLSPLSAAEGVVAKFTARGGRAATRRRESRVTSLTETQVRKRDTTSTSVSPSTSVSVMAISCSRVRF</sequence>
<protein>
    <submittedName>
        <fullName evidence="5">Uncharacterized protein</fullName>
    </submittedName>
</protein>
<feature type="region of interest" description="Disordered" evidence="4">
    <location>
        <begin position="164"/>
        <end position="197"/>
    </location>
</feature>
<gene>
    <name evidence="5" type="ORF">NMOB1V02_LOCUS1766</name>
</gene>
<keyword evidence="2" id="KW-0677">Repeat</keyword>
<evidence type="ECO:0000256" key="1">
    <source>
        <dbReference type="ARBA" id="ARBA00022574"/>
    </source>
</evidence>
<keyword evidence="6" id="KW-1185">Reference proteome</keyword>
<feature type="repeat" description="WD" evidence="3">
    <location>
        <begin position="296"/>
        <end position="326"/>
    </location>
</feature>
<evidence type="ECO:0000256" key="2">
    <source>
        <dbReference type="ARBA" id="ARBA00022737"/>
    </source>
</evidence>
<dbReference type="GO" id="GO:0080008">
    <property type="term" value="C:Cul4-RING E3 ubiquitin ligase complex"/>
    <property type="evidence" value="ECO:0007669"/>
    <property type="project" value="TreeGrafter"/>
</dbReference>
<feature type="region of interest" description="Disordered" evidence="4">
    <location>
        <begin position="495"/>
        <end position="522"/>
    </location>
</feature>
<reference evidence="5" key="1">
    <citation type="submission" date="2020-11" db="EMBL/GenBank/DDBJ databases">
        <authorList>
            <person name="Tran Van P."/>
        </authorList>
    </citation>
    <scope>NUCLEOTIDE SEQUENCE</scope>
</reference>
<organism evidence="5">
    <name type="scientific">Notodromas monacha</name>
    <dbReference type="NCBI Taxonomy" id="399045"/>
    <lineage>
        <taxon>Eukaryota</taxon>
        <taxon>Metazoa</taxon>
        <taxon>Ecdysozoa</taxon>
        <taxon>Arthropoda</taxon>
        <taxon>Crustacea</taxon>
        <taxon>Oligostraca</taxon>
        <taxon>Ostracoda</taxon>
        <taxon>Podocopa</taxon>
        <taxon>Podocopida</taxon>
        <taxon>Cypridocopina</taxon>
        <taxon>Cypridoidea</taxon>
        <taxon>Cyprididae</taxon>
        <taxon>Notodromas</taxon>
    </lineage>
</organism>
<dbReference type="Gene3D" id="2.130.10.10">
    <property type="entry name" value="YVTN repeat-like/Quinoprotein amine dehydrogenase"/>
    <property type="match status" value="1"/>
</dbReference>
<dbReference type="OrthoDB" id="5573735at2759"/>
<dbReference type="PANTHER" id="PTHR15574:SF39">
    <property type="entry name" value="DDB1- AND CUL4-ASSOCIATED FACTOR 6"/>
    <property type="match status" value="1"/>
</dbReference>
<name>A0A7R9BES7_9CRUS</name>
<dbReference type="InterPro" id="IPR015943">
    <property type="entry name" value="WD40/YVTN_repeat-like_dom_sf"/>
</dbReference>
<dbReference type="Proteomes" id="UP000678499">
    <property type="component" value="Unassembled WGS sequence"/>
</dbReference>
<feature type="compositionally biased region" description="Low complexity" evidence="4">
    <location>
        <begin position="183"/>
        <end position="197"/>
    </location>
</feature>
<evidence type="ECO:0000313" key="6">
    <source>
        <dbReference type="Proteomes" id="UP000678499"/>
    </source>
</evidence>
<dbReference type="PROSITE" id="PS50082">
    <property type="entry name" value="WD_REPEATS_2"/>
    <property type="match status" value="1"/>
</dbReference>
<dbReference type="Pfam" id="PF00400">
    <property type="entry name" value="WD40"/>
    <property type="match status" value="2"/>
</dbReference>
<dbReference type="PANTHER" id="PTHR15574">
    <property type="entry name" value="WD REPEAT DOMAIN-CONTAINING FAMILY"/>
    <property type="match status" value="1"/>
</dbReference>
<dbReference type="EMBL" id="OA882222">
    <property type="protein sequence ID" value="CAD7273900.1"/>
    <property type="molecule type" value="Genomic_DNA"/>
</dbReference>